<dbReference type="CDD" id="cd00761">
    <property type="entry name" value="Glyco_tranf_GTA_type"/>
    <property type="match status" value="1"/>
</dbReference>
<sequence length="308" mass="35025">MTEDPLVSIVIPTYYRNHELVEAIESVEEQSYSNVETIVVDDSGERNAESVVEGRDIKYIAFDENRGAQSARMEGIETATGKFVQLLDDDDRLQEDKLKKQVALLREEDDVGVVYSGFVWKDGGVVLPNKDIRGDVLKQALTFKMAPCITSTMLIQSSLLEEVLPFKDRPGADDIGFKIELALRTEFDFVDEPLVIRRDSEGSRGKSWGSYEGRLQILEDYEDVYEHRPASEYKEAKAYTELQRAEVELSNSIWSFDAILAGVRMCLSYPRVLFFCYLASIVWGRPGYVLGRKIYSTLLRDDVDRGKI</sequence>
<dbReference type="STRING" id="996166.SAMN05192554_1494"/>
<protein>
    <submittedName>
        <fullName evidence="2">Glycosyltransferase involved in cell wall bisynthesis</fullName>
    </submittedName>
</protein>
<dbReference type="OrthoDB" id="46222at2157"/>
<dbReference type="SUPFAM" id="SSF53448">
    <property type="entry name" value="Nucleotide-diphospho-sugar transferases"/>
    <property type="match status" value="1"/>
</dbReference>
<feature type="domain" description="Glycosyltransferase 2-like" evidence="1">
    <location>
        <begin position="8"/>
        <end position="163"/>
    </location>
</feature>
<dbReference type="InterPro" id="IPR029044">
    <property type="entry name" value="Nucleotide-diphossugar_trans"/>
</dbReference>
<dbReference type="InterPro" id="IPR050834">
    <property type="entry name" value="Glycosyltransf_2"/>
</dbReference>
<dbReference type="Proteomes" id="UP000199370">
    <property type="component" value="Unassembled WGS sequence"/>
</dbReference>
<keyword evidence="3" id="KW-1185">Reference proteome</keyword>
<dbReference type="Gene3D" id="3.90.550.10">
    <property type="entry name" value="Spore Coat Polysaccharide Biosynthesis Protein SpsA, Chain A"/>
    <property type="match status" value="1"/>
</dbReference>
<keyword evidence="2" id="KW-0808">Transferase</keyword>
<dbReference type="GO" id="GO:0016740">
    <property type="term" value="F:transferase activity"/>
    <property type="evidence" value="ECO:0007669"/>
    <property type="project" value="UniProtKB-KW"/>
</dbReference>
<accession>A0A1H0BVM3</accession>
<dbReference type="PANTHER" id="PTHR43685">
    <property type="entry name" value="GLYCOSYLTRANSFERASE"/>
    <property type="match status" value="1"/>
</dbReference>
<evidence type="ECO:0000313" key="2">
    <source>
        <dbReference type="EMBL" id="SDN49637.1"/>
    </source>
</evidence>
<organism evidence="2 3">
    <name type="scientific">Haloarchaeobius iranensis</name>
    <dbReference type="NCBI Taxonomy" id="996166"/>
    <lineage>
        <taxon>Archaea</taxon>
        <taxon>Methanobacteriati</taxon>
        <taxon>Methanobacteriota</taxon>
        <taxon>Stenosarchaea group</taxon>
        <taxon>Halobacteria</taxon>
        <taxon>Halobacteriales</taxon>
        <taxon>Halorubellaceae</taxon>
        <taxon>Haloarchaeobius</taxon>
    </lineage>
</organism>
<dbReference type="EMBL" id="FNIA01000049">
    <property type="protein sequence ID" value="SDN49637.1"/>
    <property type="molecule type" value="Genomic_DNA"/>
</dbReference>
<evidence type="ECO:0000313" key="3">
    <source>
        <dbReference type="Proteomes" id="UP000199370"/>
    </source>
</evidence>
<dbReference type="RefSeq" id="WP_089736588.1">
    <property type="nucleotide sequence ID" value="NZ_FNIA01000049.1"/>
</dbReference>
<dbReference type="Pfam" id="PF00535">
    <property type="entry name" value="Glycos_transf_2"/>
    <property type="match status" value="1"/>
</dbReference>
<evidence type="ECO:0000259" key="1">
    <source>
        <dbReference type="Pfam" id="PF00535"/>
    </source>
</evidence>
<dbReference type="PANTHER" id="PTHR43685:SF2">
    <property type="entry name" value="GLYCOSYLTRANSFERASE 2-LIKE DOMAIN-CONTAINING PROTEIN"/>
    <property type="match status" value="1"/>
</dbReference>
<reference evidence="2 3" key="1">
    <citation type="submission" date="2016-10" db="EMBL/GenBank/DDBJ databases">
        <authorList>
            <person name="de Groot N.N."/>
        </authorList>
    </citation>
    <scope>NUCLEOTIDE SEQUENCE [LARGE SCALE GENOMIC DNA]</scope>
    <source>
        <strain evidence="3">EB21,IBRC-M 10013,KCTC 4048</strain>
    </source>
</reference>
<proteinExistence type="predicted"/>
<gene>
    <name evidence="2" type="ORF">SAMN05192554_1494</name>
</gene>
<dbReference type="InterPro" id="IPR001173">
    <property type="entry name" value="Glyco_trans_2-like"/>
</dbReference>
<dbReference type="AlphaFoldDB" id="A0A1H0BVM3"/>
<name>A0A1H0BVM3_9EURY</name>